<evidence type="ECO:0000313" key="2">
    <source>
        <dbReference type="Proteomes" id="UP000324222"/>
    </source>
</evidence>
<proteinExistence type="predicted"/>
<gene>
    <name evidence="1" type="ORF">E2C01_058509</name>
</gene>
<sequence>MKHARRLAEVAAKIAEASGGGVGSDREAVGDMKHSGIQLAQIMSACNTTLMVRLALRAHM</sequence>
<organism evidence="1 2">
    <name type="scientific">Portunus trituberculatus</name>
    <name type="common">Swimming crab</name>
    <name type="synonym">Neptunus trituberculatus</name>
    <dbReference type="NCBI Taxonomy" id="210409"/>
    <lineage>
        <taxon>Eukaryota</taxon>
        <taxon>Metazoa</taxon>
        <taxon>Ecdysozoa</taxon>
        <taxon>Arthropoda</taxon>
        <taxon>Crustacea</taxon>
        <taxon>Multicrustacea</taxon>
        <taxon>Malacostraca</taxon>
        <taxon>Eumalacostraca</taxon>
        <taxon>Eucarida</taxon>
        <taxon>Decapoda</taxon>
        <taxon>Pleocyemata</taxon>
        <taxon>Brachyura</taxon>
        <taxon>Eubrachyura</taxon>
        <taxon>Portunoidea</taxon>
        <taxon>Portunidae</taxon>
        <taxon>Portuninae</taxon>
        <taxon>Portunus</taxon>
    </lineage>
</organism>
<dbReference type="Proteomes" id="UP000324222">
    <property type="component" value="Unassembled WGS sequence"/>
</dbReference>
<comment type="caution">
    <text evidence="1">The sequence shown here is derived from an EMBL/GenBank/DDBJ whole genome shotgun (WGS) entry which is preliminary data.</text>
</comment>
<dbReference type="AlphaFoldDB" id="A0A5B7H6B6"/>
<reference evidence="1 2" key="1">
    <citation type="submission" date="2019-05" db="EMBL/GenBank/DDBJ databases">
        <title>Another draft genome of Portunus trituberculatus and its Hox gene families provides insights of decapod evolution.</title>
        <authorList>
            <person name="Jeong J.-H."/>
            <person name="Song I."/>
            <person name="Kim S."/>
            <person name="Choi T."/>
            <person name="Kim D."/>
            <person name="Ryu S."/>
            <person name="Kim W."/>
        </authorList>
    </citation>
    <scope>NUCLEOTIDE SEQUENCE [LARGE SCALE GENOMIC DNA]</scope>
    <source>
        <tissue evidence="1">Muscle</tissue>
    </source>
</reference>
<evidence type="ECO:0000313" key="1">
    <source>
        <dbReference type="EMBL" id="MPC64394.1"/>
    </source>
</evidence>
<keyword evidence="2" id="KW-1185">Reference proteome</keyword>
<name>A0A5B7H6B6_PORTR</name>
<dbReference type="EMBL" id="VSRR010022023">
    <property type="protein sequence ID" value="MPC64394.1"/>
    <property type="molecule type" value="Genomic_DNA"/>
</dbReference>
<protein>
    <submittedName>
        <fullName evidence="1">Uncharacterized protein</fullName>
    </submittedName>
</protein>
<accession>A0A5B7H6B6</accession>